<dbReference type="SUPFAM" id="SSF53335">
    <property type="entry name" value="S-adenosyl-L-methionine-dependent methyltransferases"/>
    <property type="match status" value="1"/>
</dbReference>
<dbReference type="AlphaFoldDB" id="A0A914CYL1"/>
<organism evidence="3 4">
    <name type="scientific">Acrobeloides nanus</name>
    <dbReference type="NCBI Taxonomy" id="290746"/>
    <lineage>
        <taxon>Eukaryota</taxon>
        <taxon>Metazoa</taxon>
        <taxon>Ecdysozoa</taxon>
        <taxon>Nematoda</taxon>
        <taxon>Chromadorea</taxon>
        <taxon>Rhabditida</taxon>
        <taxon>Tylenchina</taxon>
        <taxon>Cephalobomorpha</taxon>
        <taxon>Cephaloboidea</taxon>
        <taxon>Cephalobidae</taxon>
        <taxon>Acrobeloides</taxon>
    </lineage>
</organism>
<dbReference type="Proteomes" id="UP000887540">
    <property type="component" value="Unplaced"/>
</dbReference>
<feature type="domain" description="Methyltransferase" evidence="1">
    <location>
        <begin position="80"/>
        <end position="173"/>
    </location>
</feature>
<evidence type="ECO:0000259" key="2">
    <source>
        <dbReference type="Pfam" id="PF21320"/>
    </source>
</evidence>
<dbReference type="WBParaSite" id="ACRNAN_scaffold15965.g19721.t1">
    <property type="protein sequence ID" value="ACRNAN_scaffold15965.g19721.t1"/>
    <property type="gene ID" value="ACRNAN_scaffold15965.g19721"/>
</dbReference>
<dbReference type="PANTHER" id="PTHR45581:SF3">
    <property type="entry name" value="METHYLTRANSFERASE DOMAIN-CONTAINING PROTEIN"/>
    <property type="match status" value="1"/>
</dbReference>
<evidence type="ECO:0000259" key="1">
    <source>
        <dbReference type="Pfam" id="PF13847"/>
    </source>
</evidence>
<name>A0A914CYL1_9BILA</name>
<dbReference type="Pfam" id="PF21320">
    <property type="entry name" value="WHD_Rv2258c"/>
    <property type="match status" value="1"/>
</dbReference>
<dbReference type="InterPro" id="IPR048711">
    <property type="entry name" value="WHD_Rv2258c"/>
</dbReference>
<protein>
    <submittedName>
        <fullName evidence="4">Methyltransferase domain-containing protein</fullName>
    </submittedName>
</protein>
<accession>A0A914CYL1</accession>
<dbReference type="InterPro" id="IPR025714">
    <property type="entry name" value="Methyltranfer_dom"/>
</dbReference>
<dbReference type="CDD" id="cd02440">
    <property type="entry name" value="AdoMet_MTases"/>
    <property type="match status" value="1"/>
</dbReference>
<feature type="domain" description="S-adenosylmethionine-dependent methyltransferase Rv2258c-like winged HTH" evidence="2">
    <location>
        <begin position="1"/>
        <end position="44"/>
    </location>
</feature>
<dbReference type="Pfam" id="PF13847">
    <property type="entry name" value="Methyltransf_31"/>
    <property type="match status" value="1"/>
</dbReference>
<reference evidence="4" key="1">
    <citation type="submission" date="2022-11" db="UniProtKB">
        <authorList>
            <consortium name="WormBaseParasite"/>
        </authorList>
    </citation>
    <scope>IDENTIFICATION</scope>
</reference>
<evidence type="ECO:0000313" key="4">
    <source>
        <dbReference type="WBParaSite" id="ACRNAN_scaffold15965.g19721.t1"/>
    </source>
</evidence>
<dbReference type="Gene3D" id="3.40.50.150">
    <property type="entry name" value="Vaccinia Virus protein VP39"/>
    <property type="match status" value="1"/>
</dbReference>
<sequence length="231" mass="25573">MAAKAGLKTRYVKEWLCAIACGGLIEVDESGEKFWIAEETKDVLSGPNNEGLVLVHLMMPILGSIYGDISKVFEKNGPLAIEGAEKDRIQNGAKNVEFICQDAKNLNLAWKDKFDLIFIFDACHDQTRPDLCMKEIHRVLKPDGLFAMVEVDSSGNCYVEKTTKGPLAAMLYANSLFHCLPVGANTEDALALGSMWGVERGQNLLKESGFSEVKVEKTLFFPFNVLYTAKK</sequence>
<proteinExistence type="predicted"/>
<dbReference type="InterPro" id="IPR029063">
    <property type="entry name" value="SAM-dependent_MTases_sf"/>
</dbReference>
<keyword evidence="3" id="KW-1185">Reference proteome</keyword>
<dbReference type="PANTHER" id="PTHR45581">
    <property type="entry name" value="PROTEIN CBG10435"/>
    <property type="match status" value="1"/>
</dbReference>
<evidence type="ECO:0000313" key="3">
    <source>
        <dbReference type="Proteomes" id="UP000887540"/>
    </source>
</evidence>